<feature type="compositionally biased region" description="Polar residues" evidence="6">
    <location>
        <begin position="991"/>
        <end position="1034"/>
    </location>
</feature>
<reference evidence="8 9" key="1">
    <citation type="submission" date="2016-12" db="EMBL/GenBank/DDBJ databases">
        <title>The genomes of Aspergillus section Nigri reveals drivers in fungal speciation.</title>
        <authorList>
            <consortium name="DOE Joint Genome Institute"/>
            <person name="Vesth T.C."/>
            <person name="Nybo J."/>
            <person name="Theobald S."/>
            <person name="Brandl J."/>
            <person name="Frisvad J.C."/>
            <person name="Nielsen K.F."/>
            <person name="Lyhne E.K."/>
            <person name="Kogle M.E."/>
            <person name="Kuo A."/>
            <person name="Riley R."/>
            <person name="Clum A."/>
            <person name="Nolan M."/>
            <person name="Lipzen A."/>
            <person name="Salamov A."/>
            <person name="Henrissat B."/>
            <person name="Wiebenga A."/>
            <person name="De Vries R.P."/>
            <person name="Grigoriev I.V."/>
            <person name="Mortensen U.H."/>
            <person name="Andersen M.R."/>
            <person name="Baker S.E."/>
        </authorList>
    </citation>
    <scope>NUCLEOTIDE SEQUENCE [LARGE SCALE GENOMIC DNA]</scope>
    <source>
        <strain evidence="8 9">IBT 23096</strain>
    </source>
</reference>
<dbReference type="GO" id="GO:0005737">
    <property type="term" value="C:cytoplasm"/>
    <property type="evidence" value="ECO:0007669"/>
    <property type="project" value="TreeGrafter"/>
</dbReference>
<dbReference type="VEuPathDB" id="FungiDB:P170DRAFT_93882"/>
<evidence type="ECO:0000313" key="9">
    <source>
        <dbReference type="Proteomes" id="UP000234275"/>
    </source>
</evidence>
<feature type="compositionally biased region" description="Basic and acidic residues" evidence="6">
    <location>
        <begin position="1039"/>
        <end position="1051"/>
    </location>
</feature>
<feature type="compositionally biased region" description="Basic and acidic residues" evidence="6">
    <location>
        <begin position="240"/>
        <end position="260"/>
    </location>
</feature>
<keyword evidence="4" id="KW-0833">Ubl conjugation pathway</keyword>
<feature type="domain" description="Ubiquitin-like protease family profile" evidence="7">
    <location>
        <begin position="604"/>
        <end position="903"/>
    </location>
</feature>
<feature type="region of interest" description="Disordered" evidence="6">
    <location>
        <begin position="1"/>
        <end position="329"/>
    </location>
</feature>
<feature type="compositionally biased region" description="Basic and acidic residues" evidence="6">
    <location>
        <begin position="732"/>
        <end position="743"/>
    </location>
</feature>
<sequence>MVTKERDVSSLADEQRLFPSYKQSSPGGVTIKPGQTTIKPKKLQSFGSLKPINTLSGRARDSGPVRAQGKQNYRGNKQPRVGTGTFHSDGAVDFESPERPLKRQRRESLGASFGRTISISDDDIMEQAAPEDSSLAGNSVSSQRSGKGKKARTVNQVDEYREVERNVRIPRESPSKKHNRRSLDDDRDEQFTEDAAKERRLSASNSVFEPVEVDKQRRSRHEVLQSVEIHGVNGTLENSSSKDHFVDARPNRAFEFRESPDELQGEATVRPVPTVLNRGVKRLTNDDSEGEGQPTSSGRQQLSPSDIRPTKFTSASSVSKKKPIKKLKPKKSHADVQVFKITYLRSGDLELLPSQGEPMDLSFDLTKKAISFYASSKGRTSVALDRVTRVEKGDDASRKMRLGLTRTKGTGDQLDIELLDPEAKRELCALFNTTGAKIVARSGEHMDKVFTRKNKKLADQQSHESNAISESGAEKESPEPVTKPAIPRRTKLSDALQDENGNFAGQKHAETASSPRGNSTSQEVECTSSNAQPGEIQRYPLHHKYKSLFSPPIRATRSMARQAPPPTVVCDDEEEEHVPQPISNGKQKRWHKPLIYPRFGKKKAEVDAQDVDRLGDNEFLNDNLIGFYIRFLQDHLERGNKEAAKRVYFFNSYFFATLTNWPKGKKAINYDGVQKWTRNVDIFSHDYVVVPINENAHWYVAIICNLPYLPGVSKATREQDNPSEGEVSAARPDNEIQEVRETPETGAVNNPQTGKEEMTRQSLASMNLSDGEGSQELGSQVPTEPGSMEANPDSQAQAPQEGDSKGTGPGLTDSPQRARKQKKKPAGPKHDFRQPIIITFDSLNLGRSPTISILRDYLHAEAKSKRDVEIDKGMIKGMRAQEIPLQSNYSDCGLYLLAYLEKFVQNPDLFVWKLLRREMSTQEDWPEVKSGLLRTRLRTFLDRLYDEQAQLNPENASEQKMMADVQPISYLLSSPIVLRQNPRPADRSNERSPQSKGPTNSDSMPGNPSGNSRPATRSSLQQSSASVKQPQKETSGPRISDKPKRSDRTDEIIEVPDSQEPVQMIPASPMRKTTRQKDKGKHAQPGESAAMVVNPGKQYAVEIEDGSAEKALDAEPSATGQSFEVEIQVRRTPPPSTTSEPGAKKSPRPGKRKHKTAKGA</sequence>
<evidence type="ECO:0000259" key="7">
    <source>
        <dbReference type="PROSITE" id="PS50600"/>
    </source>
</evidence>
<organism evidence="8 9">
    <name type="scientific">Aspergillus steynii IBT 23096</name>
    <dbReference type="NCBI Taxonomy" id="1392250"/>
    <lineage>
        <taxon>Eukaryota</taxon>
        <taxon>Fungi</taxon>
        <taxon>Dikarya</taxon>
        <taxon>Ascomycota</taxon>
        <taxon>Pezizomycotina</taxon>
        <taxon>Eurotiomycetes</taxon>
        <taxon>Eurotiomycetidae</taxon>
        <taxon>Eurotiales</taxon>
        <taxon>Aspergillaceae</taxon>
        <taxon>Aspergillus</taxon>
        <taxon>Aspergillus subgen. Circumdati</taxon>
    </lineage>
</organism>
<dbReference type="Proteomes" id="UP000234275">
    <property type="component" value="Unassembled WGS sequence"/>
</dbReference>
<dbReference type="AlphaFoldDB" id="A0A2I2GGB9"/>
<evidence type="ECO:0000256" key="3">
    <source>
        <dbReference type="ARBA" id="ARBA00022670"/>
    </source>
</evidence>
<dbReference type="InterPro" id="IPR003653">
    <property type="entry name" value="Peptidase_C48_C"/>
</dbReference>
<protein>
    <submittedName>
        <fullName evidence="8">Cysteine proteinase</fullName>
    </submittedName>
</protein>
<feature type="compositionally biased region" description="Polar residues" evidence="6">
    <location>
        <begin position="293"/>
        <end position="304"/>
    </location>
</feature>
<dbReference type="GO" id="GO:0070139">
    <property type="term" value="F:SUMO-specific endopeptidase activity"/>
    <property type="evidence" value="ECO:0007669"/>
    <property type="project" value="TreeGrafter"/>
</dbReference>
<dbReference type="SUPFAM" id="SSF54001">
    <property type="entry name" value="Cysteine proteinases"/>
    <property type="match status" value="1"/>
</dbReference>
<evidence type="ECO:0000256" key="6">
    <source>
        <dbReference type="SAM" id="MobiDB-lite"/>
    </source>
</evidence>
<name>A0A2I2GGB9_9EURO</name>
<feature type="region of interest" description="Disordered" evidence="6">
    <location>
        <begin position="504"/>
        <end position="539"/>
    </location>
</feature>
<feature type="compositionally biased region" description="Polar residues" evidence="6">
    <location>
        <begin position="21"/>
        <end position="38"/>
    </location>
</feature>
<dbReference type="PANTHER" id="PTHR46896">
    <property type="entry name" value="SENTRIN-SPECIFIC PROTEASE"/>
    <property type="match status" value="1"/>
</dbReference>
<evidence type="ECO:0000256" key="4">
    <source>
        <dbReference type="ARBA" id="ARBA00022786"/>
    </source>
</evidence>
<feature type="compositionally biased region" description="Polar residues" evidence="6">
    <location>
        <begin position="135"/>
        <end position="145"/>
    </location>
</feature>
<feature type="compositionally biased region" description="Basic residues" evidence="6">
    <location>
        <begin position="1145"/>
        <end position="1160"/>
    </location>
</feature>
<dbReference type="InterPro" id="IPR051947">
    <property type="entry name" value="Sentrin-specific_protease"/>
</dbReference>
<dbReference type="RefSeq" id="XP_024707231.1">
    <property type="nucleotide sequence ID" value="XM_024855440.1"/>
</dbReference>
<feature type="compositionally biased region" description="Basic and acidic residues" evidence="6">
    <location>
        <begin position="1"/>
        <end position="16"/>
    </location>
</feature>
<dbReference type="STRING" id="1392250.A0A2I2GGB9"/>
<dbReference type="GO" id="GO:0005634">
    <property type="term" value="C:nucleus"/>
    <property type="evidence" value="ECO:0007669"/>
    <property type="project" value="TreeGrafter"/>
</dbReference>
<keyword evidence="2" id="KW-0597">Phosphoprotein</keyword>
<comment type="similarity">
    <text evidence="1">Belongs to the peptidase C48 family.</text>
</comment>
<evidence type="ECO:0000256" key="5">
    <source>
        <dbReference type="ARBA" id="ARBA00022801"/>
    </source>
</evidence>
<dbReference type="Gene3D" id="3.40.395.10">
    <property type="entry name" value="Adenoviral Proteinase, Chain A"/>
    <property type="match status" value="1"/>
</dbReference>
<proteinExistence type="inferred from homology"/>
<feature type="region of interest" description="Disordered" evidence="6">
    <location>
        <begin position="453"/>
        <end position="489"/>
    </location>
</feature>
<dbReference type="PANTHER" id="PTHR46896:SF3">
    <property type="entry name" value="FI06413P-RELATED"/>
    <property type="match status" value="1"/>
</dbReference>
<keyword evidence="3" id="KW-0645">Protease</keyword>
<dbReference type="GeneID" id="36563147"/>
<feature type="compositionally biased region" description="Basic residues" evidence="6">
    <location>
        <begin position="319"/>
        <end position="329"/>
    </location>
</feature>
<feature type="compositionally biased region" description="Polar residues" evidence="6">
    <location>
        <begin position="45"/>
        <end position="56"/>
    </location>
</feature>
<gene>
    <name evidence="8" type="ORF">P170DRAFT_93882</name>
</gene>
<keyword evidence="5" id="KW-0378">Hydrolase</keyword>
<feature type="compositionally biased region" description="Basic and acidic residues" evidence="6">
    <location>
        <begin position="453"/>
        <end position="462"/>
    </location>
</feature>
<dbReference type="GO" id="GO:0016926">
    <property type="term" value="P:protein desumoylation"/>
    <property type="evidence" value="ECO:0007669"/>
    <property type="project" value="TreeGrafter"/>
</dbReference>
<feature type="compositionally biased region" description="Basic residues" evidence="6">
    <location>
        <begin position="817"/>
        <end position="827"/>
    </location>
</feature>
<feature type="region of interest" description="Disordered" evidence="6">
    <location>
        <begin position="980"/>
        <end position="1160"/>
    </location>
</feature>
<feature type="region of interest" description="Disordered" evidence="6">
    <location>
        <begin position="714"/>
        <end position="833"/>
    </location>
</feature>
<evidence type="ECO:0000313" key="8">
    <source>
        <dbReference type="EMBL" id="PLB51929.1"/>
    </source>
</evidence>
<feature type="compositionally biased region" description="Polar residues" evidence="6">
    <location>
        <begin position="511"/>
        <end position="532"/>
    </location>
</feature>
<dbReference type="GO" id="GO:0006508">
    <property type="term" value="P:proteolysis"/>
    <property type="evidence" value="ECO:0007669"/>
    <property type="project" value="UniProtKB-KW"/>
</dbReference>
<comment type="caution">
    <text evidence="8">The sequence shown here is derived from an EMBL/GenBank/DDBJ whole genome shotgun (WGS) entry which is preliminary data.</text>
</comment>
<dbReference type="PROSITE" id="PS50600">
    <property type="entry name" value="ULP_PROTEASE"/>
    <property type="match status" value="1"/>
</dbReference>
<dbReference type="InterPro" id="IPR038765">
    <property type="entry name" value="Papain-like_cys_pep_sf"/>
</dbReference>
<accession>A0A2I2GGB9</accession>
<dbReference type="EMBL" id="MSFO01000002">
    <property type="protein sequence ID" value="PLB51929.1"/>
    <property type="molecule type" value="Genomic_DNA"/>
</dbReference>
<dbReference type="OrthoDB" id="442460at2759"/>
<feature type="compositionally biased region" description="Basic and acidic residues" evidence="6">
    <location>
        <begin position="158"/>
        <end position="175"/>
    </location>
</feature>
<feature type="compositionally biased region" description="Basic residues" evidence="6">
    <location>
        <begin position="1072"/>
        <end position="1082"/>
    </location>
</feature>
<evidence type="ECO:0000256" key="2">
    <source>
        <dbReference type="ARBA" id="ARBA00022553"/>
    </source>
</evidence>
<evidence type="ECO:0000256" key="1">
    <source>
        <dbReference type="ARBA" id="ARBA00005234"/>
    </source>
</evidence>
<keyword evidence="9" id="KW-1185">Reference proteome</keyword>
<feature type="region of interest" description="Disordered" evidence="6">
    <location>
        <begin position="558"/>
        <end position="587"/>
    </location>
</feature>
<dbReference type="Pfam" id="PF02902">
    <property type="entry name" value="Peptidase_C48"/>
    <property type="match status" value="1"/>
</dbReference>